<evidence type="ECO:0000313" key="5">
    <source>
        <dbReference type="EMBL" id="GAW00345.1"/>
    </source>
</evidence>
<reference evidence="5 6" key="1">
    <citation type="submission" date="2016-08" db="EMBL/GenBank/DDBJ databases">
        <authorList>
            <consortium name="Lentinula edodes genome sequencing consortium"/>
            <person name="Sakamoto Y."/>
            <person name="Nakade K."/>
            <person name="Sato S."/>
            <person name="Yoshida Y."/>
            <person name="Miyazaki K."/>
            <person name="Natsume S."/>
            <person name="Konno N."/>
        </authorList>
    </citation>
    <scope>NUCLEOTIDE SEQUENCE [LARGE SCALE GENOMIC DNA]</scope>
    <source>
        <strain evidence="5 6">NBRC 111202</strain>
    </source>
</reference>
<dbReference type="InterPro" id="IPR011701">
    <property type="entry name" value="MFS"/>
</dbReference>
<feature type="region of interest" description="Disordered" evidence="3">
    <location>
        <begin position="1"/>
        <end position="80"/>
    </location>
</feature>
<evidence type="ECO:0000256" key="2">
    <source>
        <dbReference type="ARBA" id="ARBA00006727"/>
    </source>
</evidence>
<dbReference type="PANTHER" id="PTHR11360:SF234">
    <property type="entry name" value="MFS-TYPE TRANSPORTER DBAD-RELATED"/>
    <property type="match status" value="1"/>
</dbReference>
<evidence type="ECO:0000256" key="4">
    <source>
        <dbReference type="SAM" id="Phobius"/>
    </source>
</evidence>
<protein>
    <submittedName>
        <fullName evidence="5">MFS monocarboxylate transporter</fullName>
    </submittedName>
</protein>
<feature type="compositionally biased region" description="Low complexity" evidence="3">
    <location>
        <begin position="181"/>
        <end position="193"/>
    </location>
</feature>
<gene>
    <name evidence="5" type="ORF">LENED_001858</name>
</gene>
<feature type="transmembrane region" description="Helical" evidence="4">
    <location>
        <begin position="717"/>
        <end position="736"/>
    </location>
</feature>
<evidence type="ECO:0000256" key="3">
    <source>
        <dbReference type="SAM" id="MobiDB-lite"/>
    </source>
</evidence>
<feature type="compositionally biased region" description="Polar residues" evidence="3">
    <location>
        <begin position="148"/>
        <end position="159"/>
    </location>
</feature>
<dbReference type="CDD" id="cd17352">
    <property type="entry name" value="MFS_MCT_SLC16"/>
    <property type="match status" value="1"/>
</dbReference>
<feature type="region of interest" description="Disordered" evidence="3">
    <location>
        <begin position="148"/>
        <end position="221"/>
    </location>
</feature>
<feature type="transmembrane region" description="Helical" evidence="4">
    <location>
        <begin position="686"/>
        <end position="705"/>
    </location>
</feature>
<feature type="transmembrane region" description="Helical" evidence="4">
    <location>
        <begin position="854"/>
        <end position="880"/>
    </location>
</feature>
<reference evidence="5 6" key="2">
    <citation type="submission" date="2017-02" db="EMBL/GenBank/DDBJ databases">
        <title>A genome survey and senescence transcriptome analysis in Lentinula edodes.</title>
        <authorList>
            <person name="Sakamoto Y."/>
            <person name="Nakade K."/>
            <person name="Sato S."/>
            <person name="Yoshida Y."/>
            <person name="Miyazaki K."/>
            <person name="Natsume S."/>
            <person name="Konno N."/>
        </authorList>
    </citation>
    <scope>NUCLEOTIDE SEQUENCE [LARGE SCALE GENOMIC DNA]</scope>
    <source>
        <strain evidence="5 6">NBRC 111202</strain>
    </source>
</reference>
<feature type="transmembrane region" description="Helical" evidence="4">
    <location>
        <begin position="825"/>
        <end position="848"/>
    </location>
</feature>
<comment type="caution">
    <text evidence="5">The sequence shown here is derived from an EMBL/GenBank/DDBJ whole genome shotgun (WGS) entry which is preliminary data.</text>
</comment>
<accession>A0A1Q3DZC3</accession>
<feature type="compositionally biased region" description="Basic and acidic residues" evidence="3">
    <location>
        <begin position="45"/>
        <end position="65"/>
    </location>
</feature>
<dbReference type="SUPFAM" id="SSF103473">
    <property type="entry name" value="MFS general substrate transporter"/>
    <property type="match status" value="1"/>
</dbReference>
<evidence type="ECO:0000256" key="1">
    <source>
        <dbReference type="ARBA" id="ARBA00004141"/>
    </source>
</evidence>
<comment type="similarity">
    <text evidence="2">Belongs to the major facilitator superfamily. Monocarboxylate porter (TC 2.A.1.13) family.</text>
</comment>
<dbReference type="InterPro" id="IPR050327">
    <property type="entry name" value="Proton-linked_MCT"/>
</dbReference>
<feature type="region of interest" description="Disordered" evidence="3">
    <location>
        <begin position="100"/>
        <end position="119"/>
    </location>
</feature>
<organism evidence="5 6">
    <name type="scientific">Lentinula edodes</name>
    <name type="common">Shiitake mushroom</name>
    <name type="synonym">Lentinus edodes</name>
    <dbReference type="NCBI Taxonomy" id="5353"/>
    <lineage>
        <taxon>Eukaryota</taxon>
        <taxon>Fungi</taxon>
        <taxon>Dikarya</taxon>
        <taxon>Basidiomycota</taxon>
        <taxon>Agaricomycotina</taxon>
        <taxon>Agaricomycetes</taxon>
        <taxon>Agaricomycetidae</taxon>
        <taxon>Agaricales</taxon>
        <taxon>Marasmiineae</taxon>
        <taxon>Omphalotaceae</taxon>
        <taxon>Lentinula</taxon>
    </lineage>
</organism>
<feature type="transmembrane region" description="Helical" evidence="4">
    <location>
        <begin position="623"/>
        <end position="644"/>
    </location>
</feature>
<dbReference type="Gene3D" id="1.20.1250.20">
    <property type="entry name" value="MFS general substrate transporter like domains"/>
    <property type="match status" value="1"/>
</dbReference>
<dbReference type="InterPro" id="IPR036259">
    <property type="entry name" value="MFS_trans_sf"/>
</dbReference>
<keyword evidence="6" id="KW-1185">Reference proteome</keyword>
<feature type="compositionally biased region" description="Polar residues" evidence="3">
    <location>
        <begin position="66"/>
        <end position="75"/>
    </location>
</feature>
<feature type="transmembrane region" description="Helical" evidence="4">
    <location>
        <begin position="923"/>
        <end position="943"/>
    </location>
</feature>
<dbReference type="AlphaFoldDB" id="A0A1Q3DZC3"/>
<feature type="transmembrane region" description="Helical" evidence="4">
    <location>
        <begin position="764"/>
        <end position="787"/>
    </location>
</feature>
<feature type="compositionally biased region" description="Low complexity" evidence="3">
    <location>
        <begin position="29"/>
        <end position="41"/>
    </location>
</feature>
<dbReference type="Proteomes" id="UP000188533">
    <property type="component" value="Unassembled WGS sequence"/>
</dbReference>
<evidence type="ECO:0000313" key="6">
    <source>
        <dbReference type="Proteomes" id="UP000188533"/>
    </source>
</evidence>
<keyword evidence="4" id="KW-1133">Transmembrane helix</keyword>
<comment type="subcellular location">
    <subcellularLocation>
        <location evidence="1">Membrane</location>
        <topology evidence="1">Multi-pass membrane protein</topology>
    </subcellularLocation>
</comment>
<feature type="transmembrane region" description="Helical" evidence="4">
    <location>
        <begin position="892"/>
        <end position="917"/>
    </location>
</feature>
<keyword evidence="4" id="KW-0472">Membrane</keyword>
<feature type="transmembrane region" description="Helical" evidence="4">
    <location>
        <begin position="650"/>
        <end position="674"/>
    </location>
</feature>
<dbReference type="GO" id="GO:0022857">
    <property type="term" value="F:transmembrane transporter activity"/>
    <property type="evidence" value="ECO:0007669"/>
    <property type="project" value="InterPro"/>
</dbReference>
<dbReference type="EMBL" id="BDGU01000029">
    <property type="protein sequence ID" value="GAW00345.1"/>
    <property type="molecule type" value="Genomic_DNA"/>
</dbReference>
<dbReference type="GO" id="GO:0016020">
    <property type="term" value="C:membrane"/>
    <property type="evidence" value="ECO:0007669"/>
    <property type="project" value="UniProtKB-SubCell"/>
</dbReference>
<name>A0A1Q3DZC3_LENED</name>
<dbReference type="Pfam" id="PF07690">
    <property type="entry name" value="MFS_1"/>
    <property type="match status" value="1"/>
</dbReference>
<proteinExistence type="inferred from homology"/>
<keyword evidence="4" id="KW-0812">Transmembrane</keyword>
<feature type="transmembrane region" description="Helical" evidence="4">
    <location>
        <begin position="799"/>
        <end position="818"/>
    </location>
</feature>
<dbReference type="PANTHER" id="PTHR11360">
    <property type="entry name" value="MONOCARBOXYLATE TRANSPORTER"/>
    <property type="match status" value="1"/>
</dbReference>
<sequence>MQNDTSIPALKRKRIDSGNLLEPDGFAISKPPSKPGKAAPPTFHSDFDTSKKHRATDDHDPRKAESSSNSRSTATRPLVSVPDFTLDPQLALIQVAEGSRRIASTPKKPTSKVVASSGTKLSTKFHSPSLRIAPVSKEVQPVFHENQTIPSASSSTKPISFSKPKIPLLFPRQDPASTKTPAKPLLKSLAPPRLQTPKPAPGQKILPPPPPPPISVSTPSKPLRTIATTRMARAIDLSTENGAAELASIVLQTSSDSETVDTTDFKSGLELSPQKSNSFGRSPKFARNGLAAHAASLLSHANTSLVLWEKECSTLSTFPKADLRIRVVRVIHPPVHKTNAPSKIGLALCRLHDKRVLIDAKLGATTEFPVPNMDGDDAQTSTALVLFSFASQPSSSSPIRNAADFKENVEFWVWKPWRTLLLNPSQISASGAVENTALFCDRFGRHASPFSRLGGSFSCDHGGLMLTSIYGPSIIRSHIRHEASPYKKRPRILVVEPGPFTFSLLACVLFNMATLNEPCEKDAETVINADASPSKNGQSDEKRAAVTYPEGGLQAWTTVFAIWLIQFSTFGYTNAYGVFNDYYVRIYMEGKYSSSTVSWVGSMQLWLVMSSGLVSGRLYDSGYFYHLIIGGSIIFVFCLFMLSLAQPGEFYQIFLAQGVGAGLGIGLIYVPGIAVVSQYFYRRRTLAMAIVASGSGVGAALQSIMLNKLFQRLGFQTAVRISAAFNAGILCIGILLSRTRLTPAPSTDRNIFRYMKVFFREPQYVAVVMGTFFNLMGLFFPTFFLQLNANEKGIMSENLAFYLLPVLNASTVIGRVLFPMMVPLLGIFNIVIPSVFICVILIFCELTVTSAGGYFVIAVLYGVFWGAYVGMFAPMVGSLAKEDSEIGARMGICFTFNSFGGLIGTPIAGALLTPSFIWWQPTLFAGLSGAAGVICLAVSRFWIAREKGSQIA</sequence>